<evidence type="ECO:0008006" key="3">
    <source>
        <dbReference type="Google" id="ProtNLM"/>
    </source>
</evidence>
<dbReference type="STRING" id="247279.NIES1031_01750"/>
<evidence type="ECO:0000313" key="2">
    <source>
        <dbReference type="Proteomes" id="UP000185984"/>
    </source>
</evidence>
<reference evidence="1 2" key="1">
    <citation type="submission" date="2016-11" db="EMBL/GenBank/DDBJ databases">
        <title>Draft Genome Sequences of Nine Cyanobacterial Strains from Diverse Habitats.</title>
        <authorList>
            <person name="Zhu T."/>
            <person name="Hou S."/>
            <person name="Lu X."/>
            <person name="Hess W.R."/>
        </authorList>
    </citation>
    <scope>NUCLEOTIDE SEQUENCE [LARGE SCALE GENOMIC DNA]</scope>
    <source>
        <strain evidence="1 2">5.2 s.c.1</strain>
    </source>
</reference>
<dbReference type="RefSeq" id="WP_073547801.1">
    <property type="nucleotide sequence ID" value="NZ_CAWMVK010000001.1"/>
</dbReference>
<organism evidence="1 2">
    <name type="scientific">Chroogloeocystis siderophila 5.2 s.c.1</name>
    <dbReference type="NCBI Taxonomy" id="247279"/>
    <lineage>
        <taxon>Bacteria</taxon>
        <taxon>Bacillati</taxon>
        <taxon>Cyanobacteriota</taxon>
        <taxon>Cyanophyceae</taxon>
        <taxon>Oscillatoriophycideae</taxon>
        <taxon>Chroococcales</taxon>
        <taxon>Chroococcaceae</taxon>
        <taxon>Chroogloeocystis</taxon>
    </lineage>
</organism>
<evidence type="ECO:0000313" key="1">
    <source>
        <dbReference type="EMBL" id="OKH29325.1"/>
    </source>
</evidence>
<sequence length="173" mass="19107">MSSQDLEIEATEVIKGLTAVILAPMIFPAATLVSHPLTQSVLKESIILAEKVQEKTAQIEEILDDLVAEARAELVTRREAGTSSENSAFKQNKSGASEYIIDVFTEFNAQVKEMTNGVADLRLLLPLGLSAIALRQLLTKGLQIEEIPWYVLAWYAFDSFTKLNETPTPRSLE</sequence>
<protein>
    <recommendedName>
        <fullName evidence="3">DUF5132 domain-containing protein</fullName>
    </recommendedName>
</protein>
<name>A0A1U7I085_9CHRO</name>
<gene>
    <name evidence="1" type="ORF">NIES1031_01750</name>
</gene>
<proteinExistence type="predicted"/>
<dbReference type="Proteomes" id="UP000185984">
    <property type="component" value="Unassembled WGS sequence"/>
</dbReference>
<dbReference type="AlphaFoldDB" id="A0A1U7I085"/>
<dbReference type="OrthoDB" id="514446at2"/>
<dbReference type="Pfam" id="PF17195">
    <property type="entry name" value="DUF5132"/>
    <property type="match status" value="1"/>
</dbReference>
<dbReference type="InterPro" id="IPR033456">
    <property type="entry name" value="DUF5132"/>
</dbReference>
<comment type="caution">
    <text evidence="1">The sequence shown here is derived from an EMBL/GenBank/DDBJ whole genome shotgun (WGS) entry which is preliminary data.</text>
</comment>
<accession>A0A1U7I085</accession>
<dbReference type="EMBL" id="MRCC01000001">
    <property type="protein sequence ID" value="OKH29325.1"/>
    <property type="molecule type" value="Genomic_DNA"/>
</dbReference>
<keyword evidence="2" id="KW-1185">Reference proteome</keyword>